<evidence type="ECO:0000256" key="10">
    <source>
        <dbReference type="ARBA" id="ARBA00023157"/>
    </source>
</evidence>
<dbReference type="GO" id="GO:0008270">
    <property type="term" value="F:zinc ion binding"/>
    <property type="evidence" value="ECO:0007669"/>
    <property type="project" value="InterPro"/>
</dbReference>
<comment type="function">
    <text evidence="13">Inactive carboxypeptidase that may play a role in cell wall organization and biogenesis.</text>
</comment>
<evidence type="ECO:0000259" key="19">
    <source>
        <dbReference type="PROSITE" id="PS52035"/>
    </source>
</evidence>
<proteinExistence type="inferred from homology"/>
<keyword evidence="8" id="KW-0732">Signal</keyword>
<dbReference type="GO" id="GO:0005773">
    <property type="term" value="C:vacuole"/>
    <property type="evidence" value="ECO:0007669"/>
    <property type="project" value="UniProtKB-SubCell"/>
</dbReference>
<evidence type="ECO:0000256" key="17">
    <source>
        <dbReference type="SAM" id="MobiDB-lite"/>
    </source>
</evidence>
<dbReference type="Gene3D" id="2.170.270.10">
    <property type="entry name" value="SET domain"/>
    <property type="match status" value="2"/>
</dbReference>
<dbReference type="FunFam" id="3.40.630.10:FF:000060">
    <property type="entry name" value="Putative metallocarboxypeptidase ecm14"/>
    <property type="match status" value="1"/>
</dbReference>
<evidence type="ECO:0000256" key="6">
    <source>
        <dbReference type="ARBA" id="ARBA00022554"/>
    </source>
</evidence>
<dbReference type="Pfam" id="PF00246">
    <property type="entry name" value="Peptidase_M14"/>
    <property type="match status" value="1"/>
</dbReference>
<dbReference type="Pfam" id="PF00856">
    <property type="entry name" value="SET"/>
    <property type="match status" value="1"/>
</dbReference>
<feature type="region of interest" description="Disordered" evidence="17">
    <location>
        <begin position="513"/>
        <end position="540"/>
    </location>
</feature>
<dbReference type="GO" id="GO:0004181">
    <property type="term" value="F:metallocarboxypeptidase activity"/>
    <property type="evidence" value="ECO:0007669"/>
    <property type="project" value="InterPro"/>
</dbReference>
<gene>
    <name evidence="20" type="ORF">A7C99_6803</name>
</gene>
<feature type="region of interest" description="Disordered" evidence="17">
    <location>
        <begin position="891"/>
        <end position="925"/>
    </location>
</feature>
<evidence type="ECO:0000256" key="3">
    <source>
        <dbReference type="ARBA" id="ARBA00004613"/>
    </source>
</evidence>
<dbReference type="GO" id="GO:0006508">
    <property type="term" value="P:proteolysis"/>
    <property type="evidence" value="ECO:0007669"/>
    <property type="project" value="InterPro"/>
</dbReference>
<keyword evidence="20" id="KW-0121">Carboxypeptidase</keyword>
<dbReference type="PANTHER" id="PTHR11705">
    <property type="entry name" value="PROTEASE FAMILY M14 CARBOXYPEPTIDASE A,B"/>
    <property type="match status" value="1"/>
</dbReference>
<evidence type="ECO:0000259" key="18">
    <source>
        <dbReference type="PROSITE" id="PS50280"/>
    </source>
</evidence>
<dbReference type="CDD" id="cd03860">
    <property type="entry name" value="M14_CP_A-B_like"/>
    <property type="match status" value="1"/>
</dbReference>
<evidence type="ECO:0000256" key="2">
    <source>
        <dbReference type="ARBA" id="ARBA00004116"/>
    </source>
</evidence>
<evidence type="ECO:0000256" key="5">
    <source>
        <dbReference type="ARBA" id="ARBA00022525"/>
    </source>
</evidence>
<evidence type="ECO:0000256" key="14">
    <source>
        <dbReference type="ARBA" id="ARBA00026187"/>
    </source>
</evidence>
<dbReference type="Proteomes" id="UP000243015">
    <property type="component" value="Unassembled WGS sequence"/>
</dbReference>
<evidence type="ECO:0000256" key="16">
    <source>
        <dbReference type="PROSITE-ProRule" id="PRU01379"/>
    </source>
</evidence>
<sequence>MPAPHPYTKLKLPENAPFELKPSPGKGWGVFAKRDIKKGELVLNEKPLFVIKPPTGRTTELAVLAAFQKLKPEDKQQFLCLRDNGSARYPSMTHAFIDNNMTISRILTARLGESPVCGMFILQPRFNHSCIANCKAPFNGKDAISTYAIQDITAGEELTIIYDARFTFHPPKERHACLGFVCDCPACEIGTPFQELSQIRRTLIRGLMYLQDGEDVDRTRHSASHSIIICPKLKKMAEEAKVGLTSRFIYQILLLFLLEEEGLLDAFTLKALRRKLEATARLFQTERNARIARLAMRRKTWLRKFVTAGRLYGREDAGDLLASMYTRDPSRYPAIFFLFLTLASSLPLVSAVPQHEDQAYTFSPSGRSATADTDPALEVRQETQRTPSAWTRLRDSLVESVWGLPRRSEGCESRPRNRAKTVSRAPATLQARYGEDVVLRFTIKNQEEVKALVEASNILFLDVWGSHDDWVDIRLSRDVIPSLLGLLPPSLQTSHVPLIRDLAQIIYESYPKANPSSPLQQGPTTRRFSPSASTSKSKPHETKNIFFQDYQPLSVLLPWMRLLVSMFSSHTTLISVGTTAEGRDIPALRVGVHPTNNAQQAPRRRTIVISGGAHAREWISVSTVSYIAYSFITGYGKSKSITKLLEQFDYVFIPTVNPDGYAYTFSTDRLWRKNRQQTSLSFCPGIDLDHSWGYEWDGNTTRSNPCSESYAGDQPFDAVEAREIASWARNEVTLNNVQFVAFVDLHSYSQQILYPYGHSCAHLPANLENLEELGAGLAKAIRKSSRENYDVKAACRGIVASCTGNKDADEPVTSSALESTAGSALDWFFHDLDVRFSYQIKLRDRGSYGFLLPREHIVPTGKEIYRAMVAMGKFLVSPHVLDVDIDGRRTSEELQDYDNDFEDGEDDKDEQDSTVFRAQADDIQS</sequence>
<dbReference type="AlphaFoldDB" id="A0A178EQY7"/>
<keyword evidence="6" id="KW-0926">Vacuole</keyword>
<comment type="caution">
    <text evidence="16">Lacks conserved residue(s) required for the propagation of feature annotation.</text>
</comment>
<dbReference type="SUPFAM" id="SSF82199">
    <property type="entry name" value="SET domain"/>
    <property type="match status" value="1"/>
</dbReference>
<protein>
    <recommendedName>
        <fullName evidence="14">Inactive metallocarboxypeptidase ECM14</fullName>
    </recommendedName>
    <alternativeName>
        <fullName evidence="15">Inactive metallocarboxypeptidase ecm14</fullName>
    </alternativeName>
</protein>
<organism evidence="20 21">
    <name type="scientific">Trichophyton rubrum</name>
    <name type="common">Athlete's foot fungus</name>
    <name type="synonym">Epidermophyton rubrum</name>
    <dbReference type="NCBI Taxonomy" id="5551"/>
    <lineage>
        <taxon>Eukaryota</taxon>
        <taxon>Fungi</taxon>
        <taxon>Dikarya</taxon>
        <taxon>Ascomycota</taxon>
        <taxon>Pezizomycotina</taxon>
        <taxon>Eurotiomycetes</taxon>
        <taxon>Eurotiomycetidae</taxon>
        <taxon>Onygenales</taxon>
        <taxon>Arthrodermataceae</taxon>
        <taxon>Trichophyton</taxon>
    </lineage>
</organism>
<dbReference type="PRINTS" id="PR00765">
    <property type="entry name" value="CRBOXYPTASEA"/>
</dbReference>
<dbReference type="EMBL" id="LHPM01000019">
    <property type="protein sequence ID" value="OAL62226.1"/>
    <property type="molecule type" value="Genomic_DNA"/>
</dbReference>
<keyword evidence="20" id="KW-0645">Protease</keyword>
<name>A0A178EQY7_TRIRU</name>
<evidence type="ECO:0000256" key="12">
    <source>
        <dbReference type="ARBA" id="ARBA00023316"/>
    </source>
</evidence>
<evidence type="ECO:0000313" key="20">
    <source>
        <dbReference type="EMBL" id="OAL62226.1"/>
    </source>
</evidence>
<dbReference type="Gene3D" id="3.40.630.10">
    <property type="entry name" value="Zn peptidases"/>
    <property type="match status" value="1"/>
</dbReference>
<dbReference type="InterPro" id="IPR001214">
    <property type="entry name" value="SET_dom"/>
</dbReference>
<reference evidence="20 21" key="1">
    <citation type="submission" date="2016-05" db="EMBL/GenBank/DDBJ databases">
        <title>Genome sequencing of Trichophyton rubrum CMCC(F)T1i isolated from hair.</title>
        <authorList>
            <person name="Zhan P."/>
            <person name="Tao Y."/>
            <person name="Liu W."/>
        </authorList>
    </citation>
    <scope>NUCLEOTIDE SEQUENCE [LARGE SCALE GENOMIC DNA]</scope>
    <source>
        <strain evidence="21">CMCC(F)T1i</strain>
    </source>
</reference>
<feature type="domain" description="SET" evidence="18">
    <location>
        <begin position="16"/>
        <end position="163"/>
    </location>
</feature>
<keyword evidence="7" id="KW-0479">Metal-binding</keyword>
<evidence type="ECO:0000256" key="15">
    <source>
        <dbReference type="ARBA" id="ARBA00026213"/>
    </source>
</evidence>
<keyword evidence="20" id="KW-0378">Hydrolase</keyword>
<dbReference type="SUPFAM" id="SSF53187">
    <property type="entry name" value="Zn-dependent exopeptidases"/>
    <property type="match status" value="1"/>
</dbReference>
<dbReference type="PANTHER" id="PTHR11705:SF147">
    <property type="entry name" value="INACTIVE METALLOCARBOXYPEPTIDASE ECM14"/>
    <property type="match status" value="1"/>
</dbReference>
<dbReference type="GO" id="GO:0005576">
    <property type="term" value="C:extracellular region"/>
    <property type="evidence" value="ECO:0007669"/>
    <property type="project" value="UniProtKB-SubCell"/>
</dbReference>
<dbReference type="CDD" id="cd20071">
    <property type="entry name" value="SET_SMYD"/>
    <property type="match status" value="1"/>
</dbReference>
<feature type="compositionally biased region" description="Polar residues" evidence="17">
    <location>
        <begin position="514"/>
        <end position="536"/>
    </location>
</feature>
<feature type="domain" description="Peptidase M14" evidence="19">
    <location>
        <begin position="549"/>
        <end position="875"/>
    </location>
</feature>
<evidence type="ECO:0000256" key="11">
    <source>
        <dbReference type="ARBA" id="ARBA00023180"/>
    </source>
</evidence>
<comment type="cofactor">
    <cofactor evidence="1">
        <name>Zn(2+)</name>
        <dbReference type="ChEBI" id="CHEBI:29105"/>
    </cofactor>
</comment>
<comment type="caution">
    <text evidence="20">The sequence shown here is derived from an EMBL/GenBank/DDBJ whole genome shotgun (WGS) entry which is preliminary data.</text>
</comment>
<comment type="similarity">
    <text evidence="4 16">Belongs to the peptidase M14 family.</text>
</comment>
<evidence type="ECO:0000256" key="4">
    <source>
        <dbReference type="ARBA" id="ARBA00005988"/>
    </source>
</evidence>
<dbReference type="VEuPathDB" id="FungiDB:TERG_03402"/>
<evidence type="ECO:0000256" key="1">
    <source>
        <dbReference type="ARBA" id="ARBA00001947"/>
    </source>
</evidence>
<accession>A0A178EQY7</accession>
<keyword evidence="10" id="KW-1015">Disulfide bond</keyword>
<keyword evidence="12" id="KW-0961">Cell wall biogenesis/degradation</keyword>
<keyword evidence="11" id="KW-0325">Glycoprotein</keyword>
<dbReference type="SMART" id="SM00317">
    <property type="entry name" value="SET"/>
    <property type="match status" value="1"/>
</dbReference>
<dbReference type="GO" id="GO:0071555">
    <property type="term" value="P:cell wall organization"/>
    <property type="evidence" value="ECO:0007669"/>
    <property type="project" value="UniProtKB-KW"/>
</dbReference>
<evidence type="ECO:0000256" key="13">
    <source>
        <dbReference type="ARBA" id="ARBA00025210"/>
    </source>
</evidence>
<evidence type="ECO:0000313" key="21">
    <source>
        <dbReference type="Proteomes" id="UP000243015"/>
    </source>
</evidence>
<dbReference type="InterPro" id="IPR000834">
    <property type="entry name" value="Peptidase_M14"/>
</dbReference>
<dbReference type="PROSITE" id="PS52035">
    <property type="entry name" value="PEPTIDASE_M14"/>
    <property type="match status" value="1"/>
</dbReference>
<dbReference type="SMART" id="SM00631">
    <property type="entry name" value="Zn_pept"/>
    <property type="match status" value="1"/>
</dbReference>
<dbReference type="InterPro" id="IPR046341">
    <property type="entry name" value="SET_dom_sf"/>
</dbReference>
<evidence type="ECO:0000256" key="9">
    <source>
        <dbReference type="ARBA" id="ARBA00022833"/>
    </source>
</evidence>
<comment type="subcellular location">
    <subcellularLocation>
        <location evidence="3">Secreted</location>
    </subcellularLocation>
    <subcellularLocation>
        <location evidence="2">Vacuole</location>
    </subcellularLocation>
</comment>
<keyword evidence="5" id="KW-0964">Secreted</keyword>
<keyword evidence="9" id="KW-0862">Zinc</keyword>
<evidence type="ECO:0000256" key="8">
    <source>
        <dbReference type="ARBA" id="ARBA00022729"/>
    </source>
</evidence>
<evidence type="ECO:0000256" key="7">
    <source>
        <dbReference type="ARBA" id="ARBA00022723"/>
    </source>
</evidence>
<feature type="compositionally biased region" description="Acidic residues" evidence="17">
    <location>
        <begin position="893"/>
        <end position="912"/>
    </location>
</feature>
<dbReference type="PROSITE" id="PS50280">
    <property type="entry name" value="SET"/>
    <property type="match status" value="1"/>
</dbReference>